<evidence type="ECO:0000256" key="2">
    <source>
        <dbReference type="ARBA" id="ARBA00022737"/>
    </source>
</evidence>
<dbReference type="InterPro" id="IPR052439">
    <property type="entry name" value="F-box/Kelch-repeat"/>
</dbReference>
<name>A0AAE1SF35_9SOLA</name>
<reference evidence="3" key="1">
    <citation type="submission" date="2023-12" db="EMBL/GenBank/DDBJ databases">
        <title>Genome assembly of Anisodus tanguticus.</title>
        <authorList>
            <person name="Wang Y.-J."/>
        </authorList>
    </citation>
    <scope>NUCLEOTIDE SEQUENCE</scope>
    <source>
        <strain evidence="3">KB-2021</strain>
        <tissue evidence="3">Leaf</tissue>
    </source>
</reference>
<evidence type="ECO:0000313" key="3">
    <source>
        <dbReference type="EMBL" id="KAK4368600.1"/>
    </source>
</evidence>
<dbReference type="EMBL" id="JAVYJV010000006">
    <property type="protein sequence ID" value="KAK4368600.1"/>
    <property type="molecule type" value="Genomic_DNA"/>
</dbReference>
<gene>
    <name evidence="3" type="ORF">RND71_012392</name>
</gene>
<dbReference type="GO" id="GO:0005634">
    <property type="term" value="C:nucleus"/>
    <property type="evidence" value="ECO:0007669"/>
    <property type="project" value="TreeGrafter"/>
</dbReference>
<comment type="caution">
    <text evidence="3">The sequence shown here is derived from an EMBL/GenBank/DDBJ whole genome shotgun (WGS) entry which is preliminary data.</text>
</comment>
<proteinExistence type="predicted"/>
<accession>A0AAE1SF35</accession>
<dbReference type="PANTHER" id="PTHR46122:SF2">
    <property type="entry name" value="F-BOX_KELCH-REPEAT PROTEIN SKIP11"/>
    <property type="match status" value="1"/>
</dbReference>
<organism evidence="3 4">
    <name type="scientific">Anisodus tanguticus</name>
    <dbReference type="NCBI Taxonomy" id="243964"/>
    <lineage>
        <taxon>Eukaryota</taxon>
        <taxon>Viridiplantae</taxon>
        <taxon>Streptophyta</taxon>
        <taxon>Embryophyta</taxon>
        <taxon>Tracheophyta</taxon>
        <taxon>Spermatophyta</taxon>
        <taxon>Magnoliopsida</taxon>
        <taxon>eudicotyledons</taxon>
        <taxon>Gunneridae</taxon>
        <taxon>Pentapetalae</taxon>
        <taxon>asterids</taxon>
        <taxon>lamiids</taxon>
        <taxon>Solanales</taxon>
        <taxon>Solanaceae</taxon>
        <taxon>Solanoideae</taxon>
        <taxon>Hyoscyameae</taxon>
        <taxon>Anisodus</taxon>
    </lineage>
</organism>
<dbReference type="AlphaFoldDB" id="A0AAE1SF35"/>
<protein>
    <submittedName>
        <fullName evidence="3">Uncharacterized protein</fullName>
    </submittedName>
</protein>
<sequence>MDFLWRLKVATNGSLQRTDYFLGLCPRLVSSEMLDESLYITLILCARKGIIRKVSLFDKMSKEPNKFLARHEVELPSQEPHTSVRQVCEEGHPDAQNISHSSRIWGIIGLEGCNLKEHRVGDKERYRGAGNGMNKRAPDEPVGNRHHGGDNFNSGSLVHSIGRDNFINCLIHCSRSDYSALTSFGRSFCTLNRSGDLYRLWRQNSAIDHWVYFSCQTLEWEAFDLSFLRWMHLSTMNPVGFTMTTIGH</sequence>
<evidence type="ECO:0000256" key="1">
    <source>
        <dbReference type="ARBA" id="ARBA00022441"/>
    </source>
</evidence>
<keyword evidence="2" id="KW-0677">Repeat</keyword>
<dbReference type="PANTHER" id="PTHR46122">
    <property type="entry name" value="GALACTOSE OXIDASE/KELCH REPEAT PROTEIN-RELATED"/>
    <property type="match status" value="1"/>
</dbReference>
<evidence type="ECO:0000313" key="4">
    <source>
        <dbReference type="Proteomes" id="UP001291623"/>
    </source>
</evidence>
<dbReference type="Proteomes" id="UP001291623">
    <property type="component" value="Unassembled WGS sequence"/>
</dbReference>
<keyword evidence="4" id="KW-1185">Reference proteome</keyword>
<keyword evidence="1" id="KW-0880">Kelch repeat</keyword>